<feature type="compositionally biased region" description="Low complexity" evidence="1">
    <location>
        <begin position="575"/>
        <end position="587"/>
    </location>
</feature>
<reference evidence="2 3" key="1">
    <citation type="journal article" date="2017" name="BMC Genomics">
        <title>Chromosome level assembly and secondary metabolite potential of the parasitic fungus Cordyceps militaris.</title>
        <authorList>
            <person name="Kramer G.J."/>
            <person name="Nodwell J.R."/>
        </authorList>
    </citation>
    <scope>NUCLEOTIDE SEQUENCE [LARGE SCALE GENOMIC DNA]</scope>
    <source>
        <strain evidence="2 3">ATCC 34164</strain>
    </source>
</reference>
<feature type="compositionally biased region" description="Basic and acidic residues" evidence="1">
    <location>
        <begin position="1253"/>
        <end position="1269"/>
    </location>
</feature>
<feature type="region of interest" description="Disordered" evidence="1">
    <location>
        <begin position="862"/>
        <end position="1009"/>
    </location>
</feature>
<feature type="compositionally biased region" description="Polar residues" evidence="1">
    <location>
        <begin position="1229"/>
        <end position="1243"/>
    </location>
</feature>
<proteinExistence type="predicted"/>
<feature type="region of interest" description="Disordered" evidence="1">
    <location>
        <begin position="300"/>
        <end position="342"/>
    </location>
</feature>
<feature type="compositionally biased region" description="Polar residues" evidence="1">
    <location>
        <begin position="938"/>
        <end position="957"/>
    </location>
</feature>
<feature type="compositionally biased region" description="Polar residues" evidence="1">
    <location>
        <begin position="1065"/>
        <end position="1077"/>
    </location>
</feature>
<gene>
    <name evidence="2" type="ORF">A9K55_005291</name>
</gene>
<feature type="compositionally biased region" description="Basic and acidic residues" evidence="1">
    <location>
        <begin position="410"/>
        <end position="419"/>
    </location>
</feature>
<feature type="compositionally biased region" description="Low complexity" evidence="1">
    <location>
        <begin position="876"/>
        <end position="892"/>
    </location>
</feature>
<dbReference type="OrthoDB" id="5382203at2759"/>
<evidence type="ECO:0008006" key="4">
    <source>
        <dbReference type="Google" id="ProtNLM"/>
    </source>
</evidence>
<feature type="compositionally biased region" description="Polar residues" evidence="1">
    <location>
        <begin position="439"/>
        <end position="462"/>
    </location>
</feature>
<evidence type="ECO:0000313" key="3">
    <source>
        <dbReference type="Proteomes" id="UP000323067"/>
    </source>
</evidence>
<feature type="compositionally biased region" description="Basic and acidic residues" evidence="1">
    <location>
        <begin position="671"/>
        <end position="682"/>
    </location>
</feature>
<feature type="region of interest" description="Disordered" evidence="1">
    <location>
        <begin position="625"/>
        <end position="700"/>
    </location>
</feature>
<feature type="region of interest" description="Disordered" evidence="1">
    <location>
        <begin position="410"/>
        <end position="602"/>
    </location>
</feature>
<protein>
    <recommendedName>
        <fullName evidence="4">Flo11</fullName>
    </recommendedName>
</protein>
<feature type="compositionally biased region" description="Polar residues" evidence="1">
    <location>
        <begin position="8"/>
        <end position="40"/>
    </location>
</feature>
<sequence length="1314" mass="141164">MDGHHSPRPTSGLTSYSLRSSAHSISSDRPSTSNVHNLTTPPAAVSPEPAFIAASAAAQIVTNDHDSHADAWYDQNGIEPSDTPVHVTDGALELVNGFLDQLLFNFLQVSRSTNLATLRPAVTEILKPNLARDTITNADEELREYLGGADEDDYVQPQGSKSRGWDVELVWKRTRLRCMVYSSLGDMEEEDEDTYMKQEDLEVGVDEQISDVISPAVAIFMTSVMEYMGELTLTVAGQAAYHRVRSDIEKGLKDGSRQPGDMADQIIVGEADMERVALDRTLGRLWRGWKKRLRSPIGDTAPRPFSHLSSGHSRHGSVSRGLVSPKSPMDTESEVTRAQESIEETIVEDVLPVDIPLPVGPRDVDEIEVPGLVSYSDEESEAGDDTFVPTRPKSFYDNFPGLLDLAGARHESNHEEGSVKPRQRSISMPLSPPLPFFSTNGQRGVLENTQEPTTDVETSQGSDVEPDEDLVSELSDDEKPFSEPPRGSVPTGLGLTTPKSQVNNKPGKASVADDLTWDSDGPDEVATFAKAEVVTSSRVSVDSSPSSSSGESAKKGHKRSTSSMHSARIIDVQAPKSPKSPKSPTSYPRKESLDTTPRSTSLSSVAVLTGTVAAAGVAGAALAAKSSHDLGPVDRSTSDPPVPAVPLPTVQGPVQQTLRSAGAISDSDAESDYHTAHGKDSIESTTPIPARGSVMGRGKRHAKFPMMLDVEKATRDALGSREPLSPRLVNTSYDGKPSPNPAMLVEARSPGHSPSPRHLHGFRDSKTPGSLERVRTEEEDEECSTALHSVGPPRAIHTSGSSGSSITGRMKVVRSSEENSSTGRSGSVARNFEELIQSNQTITYTLTPESMRHADKAALESPVVTKFPRRSEDARSPITSQPSPTVSVSPSTFRGQAIDNSTIVESKPSGPVPRAPAGIAVTTGRMDGPQARDARVPSETTSDFAQFIKSTGPSPDSKQLPALKSNDKLGLSGPVPRAPDSARRASTISNKSRFQPRDAATPNKNDTRDLIDFIRQGPPIAASNHRIPRHVAPFRTTMDSDQLAGVPGGKAVDANLPDLRYSQGSTNVTDNSLQSSMNSNSGLLKGRGGSSKVASMFGEEDMAMPQRKTRRVRDPYAIDLSDEEEEEEEDVMPMMKAPPAKPKREESLAEFLRNYDPPAEPAATVRNVPKKKSSAPSLMGRFTRGNAAKDTASVRSVDARSISSRASNRGHIPIQITMPPGYDKYGAMETQSTGRPRISSVSRGASAGRVPMKKFEPREPAGSTHRSETSDLAAFLRSSGPPDTPAVKQPPLRAEEPSSGGLGRMFGRRKKTAA</sequence>
<feature type="compositionally biased region" description="Acidic residues" evidence="1">
    <location>
        <begin position="464"/>
        <end position="476"/>
    </location>
</feature>
<accession>A0A2H4SP17</accession>
<feature type="region of interest" description="Disordered" evidence="1">
    <location>
        <begin position="1121"/>
        <end position="1314"/>
    </location>
</feature>
<feature type="region of interest" description="Disordered" evidence="1">
    <location>
        <begin position="715"/>
        <end position="832"/>
    </location>
</feature>
<evidence type="ECO:0000313" key="2">
    <source>
        <dbReference type="EMBL" id="ATY64841.1"/>
    </source>
</evidence>
<feature type="region of interest" description="Disordered" evidence="1">
    <location>
        <begin position="1"/>
        <end position="43"/>
    </location>
</feature>
<feature type="compositionally biased region" description="Polar residues" evidence="1">
    <location>
        <begin position="984"/>
        <end position="993"/>
    </location>
</feature>
<dbReference type="VEuPathDB" id="FungiDB:A9K55_005291"/>
<feature type="compositionally biased region" description="Basic and acidic residues" evidence="1">
    <location>
        <begin position="761"/>
        <end position="776"/>
    </location>
</feature>
<feature type="compositionally biased region" description="Acidic residues" evidence="1">
    <location>
        <begin position="1121"/>
        <end position="1131"/>
    </location>
</feature>
<feature type="compositionally biased region" description="Low complexity" evidence="1">
    <location>
        <begin position="533"/>
        <end position="551"/>
    </location>
</feature>
<organism evidence="2 3">
    <name type="scientific">Cordyceps militaris</name>
    <name type="common">Caterpillar fungus</name>
    <name type="synonym">Clavaria militaris</name>
    <dbReference type="NCBI Taxonomy" id="73501"/>
    <lineage>
        <taxon>Eukaryota</taxon>
        <taxon>Fungi</taxon>
        <taxon>Dikarya</taxon>
        <taxon>Ascomycota</taxon>
        <taxon>Pezizomycotina</taxon>
        <taxon>Sordariomycetes</taxon>
        <taxon>Hypocreomycetidae</taxon>
        <taxon>Hypocreales</taxon>
        <taxon>Cordycipitaceae</taxon>
        <taxon>Cordyceps</taxon>
    </lineage>
</organism>
<evidence type="ECO:0000256" key="1">
    <source>
        <dbReference type="SAM" id="MobiDB-lite"/>
    </source>
</evidence>
<dbReference type="Proteomes" id="UP000323067">
    <property type="component" value="Chromosome v"/>
</dbReference>
<dbReference type="VEuPathDB" id="FungiDB:CCM_08130"/>
<dbReference type="EMBL" id="CP023325">
    <property type="protein sequence ID" value="ATY64841.1"/>
    <property type="molecule type" value="Genomic_DNA"/>
</dbReference>
<name>A0A2H4SP17_CORMI</name>
<feature type="region of interest" description="Disordered" evidence="1">
    <location>
        <begin position="1065"/>
        <end position="1091"/>
    </location>
</feature>